<sequence>MKHNSNRRDFLKTTALAGFGALILPNSLFASHERVVKKVRLGFIATGLRGQGHMQEMLKRDDVEIVAIADPDKKMLAMAQKLVAKYKKPAPKEFSNGNNDYKNLLKEDIDAVIISSPWEWHKEQGIDAMRAGKIVGMEVCGAMKLSDCWDYVKTYEETKVPIMMLENVCYRRDIMAVLNMVRKGMFGELIHGQGGYEHDLRGVLFNDGQSPYNSGVEFGEKGYSEAKWRTNHYINRNGELYPTHGLGPVAVMFDINRGNRLLRLSSFSSKARGLNKYIVEHPKGGKEHPNAKVKFKQGDVVTTQIQCANGETILLTHDTSLQRPYNLGFRVQGTEGLWQDFGAGELNKGFIYFEKAMKKTHEWETTEKWLTENDHPLWQRYSKDAESSGHGGMDFFVDNTFIECIKRNVEFPLDVYDLATWYAITPLSEMSVENNGAVQEIPDFTSGAWKNRKPVFGFDGAF</sequence>
<evidence type="ECO:0000256" key="3">
    <source>
        <dbReference type="ARBA" id="ARBA00022801"/>
    </source>
</evidence>
<protein>
    <submittedName>
        <fullName evidence="8">Glycosyl hydrolase family 109</fullName>
    </submittedName>
</protein>
<evidence type="ECO:0000256" key="4">
    <source>
        <dbReference type="ARBA" id="ARBA00023027"/>
    </source>
</evidence>
<dbReference type="GO" id="GO:0000166">
    <property type="term" value="F:nucleotide binding"/>
    <property type="evidence" value="ECO:0007669"/>
    <property type="project" value="InterPro"/>
</dbReference>
<dbReference type="PANTHER" id="PTHR43818:SF1">
    <property type="entry name" value="GLYCOSYL HYDROLASE FAMILY 109 PROTEIN"/>
    <property type="match status" value="1"/>
</dbReference>
<accession>V6S561</accession>
<dbReference type="Gene3D" id="3.30.360.10">
    <property type="entry name" value="Dihydrodipicolinate Reductase, domain 2"/>
    <property type="match status" value="1"/>
</dbReference>
<evidence type="ECO:0000256" key="1">
    <source>
        <dbReference type="ARBA" id="ARBA00001911"/>
    </source>
</evidence>
<evidence type="ECO:0000259" key="7">
    <source>
        <dbReference type="Pfam" id="PF21252"/>
    </source>
</evidence>
<dbReference type="AlphaFoldDB" id="V6S561"/>
<dbReference type="Pfam" id="PF01408">
    <property type="entry name" value="GFO_IDH_MocA"/>
    <property type="match status" value="1"/>
</dbReference>
<feature type="domain" description="Glycosyl hydrolase 109 C-terminal" evidence="7">
    <location>
        <begin position="175"/>
        <end position="365"/>
    </location>
</feature>
<dbReference type="PATRIC" id="fig|1107311.3.peg.2420"/>
<dbReference type="RefSeq" id="WP_023574417.1">
    <property type="nucleotide sequence ID" value="NZ_AVCS01000016.1"/>
</dbReference>
<evidence type="ECO:0000313" key="8">
    <source>
        <dbReference type="EMBL" id="KGO97088.1"/>
    </source>
</evidence>
<dbReference type="OrthoDB" id="9771072at2"/>
<dbReference type="InterPro" id="IPR006311">
    <property type="entry name" value="TAT_signal"/>
</dbReference>
<reference evidence="8 9" key="2">
    <citation type="journal article" date="2015" name="Stand. Genomic Sci.">
        <title>High quality draft genomic sequence of Flavobacterium enshiense DK69(T) and comparison among Flavobacterium genomes.</title>
        <authorList>
            <person name="Zeng Z."/>
            <person name="Chen C."/>
            <person name="Du H."/>
            <person name="Wang G."/>
            <person name="Li M."/>
        </authorList>
    </citation>
    <scope>NUCLEOTIDE SEQUENCE [LARGE SCALE GENOMIC DNA]</scope>
    <source>
        <strain evidence="8 9">DK69</strain>
    </source>
</reference>
<reference evidence="9" key="1">
    <citation type="submission" date="2013-09" db="EMBL/GenBank/DDBJ databases">
        <authorList>
            <person name="Zeng Z."/>
            <person name="Chen C."/>
        </authorList>
    </citation>
    <scope>NUCLEOTIDE SEQUENCE [LARGE SCALE GENOMIC DNA]</scope>
    <source>
        <strain evidence="9">DK69</strain>
    </source>
</reference>
<feature type="domain" description="Gfo/Idh/MocA-like oxidoreductase N-terminal" evidence="6">
    <location>
        <begin position="40"/>
        <end position="163"/>
    </location>
</feature>
<dbReference type="STRING" id="1107311.Q767_00340"/>
<evidence type="ECO:0000256" key="5">
    <source>
        <dbReference type="ARBA" id="ARBA00023295"/>
    </source>
</evidence>
<dbReference type="eggNOG" id="COG0673">
    <property type="taxonomic scope" value="Bacteria"/>
</dbReference>
<dbReference type="GO" id="GO:0016798">
    <property type="term" value="F:hydrolase activity, acting on glycosyl bonds"/>
    <property type="evidence" value="ECO:0007669"/>
    <property type="project" value="UniProtKB-KW"/>
</dbReference>
<comment type="similarity">
    <text evidence="2">Belongs to the Gfo/Idh/MocA family. Glycosyl hydrolase 109 subfamily.</text>
</comment>
<keyword evidence="4" id="KW-0520">NAD</keyword>
<dbReference type="PROSITE" id="PS51318">
    <property type="entry name" value="TAT"/>
    <property type="match status" value="1"/>
</dbReference>
<gene>
    <name evidence="8" type="ORF">Q767_00340</name>
</gene>
<dbReference type="PANTHER" id="PTHR43818">
    <property type="entry name" value="BCDNA.GH03377"/>
    <property type="match status" value="1"/>
</dbReference>
<keyword evidence="3 8" id="KW-0378">Hydrolase</keyword>
<organism evidence="8 9">
    <name type="scientific">Flavobacterium enshiense DK69</name>
    <dbReference type="NCBI Taxonomy" id="1107311"/>
    <lineage>
        <taxon>Bacteria</taxon>
        <taxon>Pseudomonadati</taxon>
        <taxon>Bacteroidota</taxon>
        <taxon>Flavobacteriia</taxon>
        <taxon>Flavobacteriales</taxon>
        <taxon>Flavobacteriaceae</taxon>
        <taxon>Flavobacterium</taxon>
    </lineage>
</organism>
<dbReference type="SUPFAM" id="SSF51735">
    <property type="entry name" value="NAD(P)-binding Rossmann-fold domains"/>
    <property type="match status" value="1"/>
</dbReference>
<comment type="cofactor">
    <cofactor evidence="1">
        <name>NAD(+)</name>
        <dbReference type="ChEBI" id="CHEBI:57540"/>
    </cofactor>
</comment>
<dbReference type="InterPro" id="IPR000683">
    <property type="entry name" value="Gfo/Idh/MocA-like_OxRdtase_N"/>
</dbReference>
<keyword evidence="9" id="KW-1185">Reference proteome</keyword>
<keyword evidence="5" id="KW-0326">Glycosidase</keyword>
<evidence type="ECO:0000256" key="2">
    <source>
        <dbReference type="ARBA" id="ARBA00009329"/>
    </source>
</evidence>
<comment type="caution">
    <text evidence="8">The sequence shown here is derived from an EMBL/GenBank/DDBJ whole genome shotgun (WGS) entry which is preliminary data.</text>
</comment>
<name>V6S561_9FLAO</name>
<dbReference type="InterPro" id="IPR049303">
    <property type="entry name" value="Glyco_hydro_109_C"/>
</dbReference>
<evidence type="ECO:0000313" key="9">
    <source>
        <dbReference type="Proteomes" id="UP000030149"/>
    </source>
</evidence>
<dbReference type="Pfam" id="PF21252">
    <property type="entry name" value="Glyco_hydro_109_C"/>
    <property type="match status" value="1"/>
</dbReference>
<evidence type="ECO:0000259" key="6">
    <source>
        <dbReference type="Pfam" id="PF01408"/>
    </source>
</evidence>
<proteinExistence type="inferred from homology"/>
<dbReference type="Gene3D" id="3.40.50.720">
    <property type="entry name" value="NAD(P)-binding Rossmann-like Domain"/>
    <property type="match status" value="1"/>
</dbReference>
<dbReference type="Proteomes" id="UP000030149">
    <property type="component" value="Unassembled WGS sequence"/>
</dbReference>
<dbReference type="InterPro" id="IPR036291">
    <property type="entry name" value="NAD(P)-bd_dom_sf"/>
</dbReference>
<dbReference type="EMBL" id="JRLZ01000001">
    <property type="protein sequence ID" value="KGO97088.1"/>
    <property type="molecule type" value="Genomic_DNA"/>
</dbReference>
<dbReference type="InterPro" id="IPR050463">
    <property type="entry name" value="Gfo/Idh/MocA_oxidrdct_glycsds"/>
</dbReference>